<dbReference type="GO" id="GO:0005654">
    <property type="term" value="C:nucleoplasm"/>
    <property type="evidence" value="ECO:0007669"/>
    <property type="project" value="UniProtKB-SubCell"/>
</dbReference>
<evidence type="ECO:0000313" key="16">
    <source>
        <dbReference type="Proteomes" id="UP000009192"/>
    </source>
</evidence>
<dbReference type="SMART" id="SM00692">
    <property type="entry name" value="DM3"/>
    <property type="match status" value="2"/>
</dbReference>
<evidence type="ECO:0000256" key="4">
    <source>
        <dbReference type="ARBA" id="ARBA00022771"/>
    </source>
</evidence>
<keyword evidence="16" id="KW-1185">Reference proteome</keyword>
<dbReference type="InterPro" id="IPR026516">
    <property type="entry name" value="THAP1/10"/>
</dbReference>
<gene>
    <name evidence="15" type="primary">Dmoj\GI23083</name>
    <name evidence="15" type="ORF">Dmoj_GI23083</name>
</gene>
<keyword evidence="5" id="KW-0862">Zinc</keyword>
<evidence type="ECO:0000256" key="7">
    <source>
        <dbReference type="ARBA" id="ARBA00023054"/>
    </source>
</evidence>
<evidence type="ECO:0000256" key="5">
    <source>
        <dbReference type="ARBA" id="ARBA00022833"/>
    </source>
</evidence>
<accession>B4KD87</accession>
<dbReference type="PANTHER" id="PTHR46600:SF1">
    <property type="entry name" value="THAP DOMAIN-CONTAINING PROTEIN 1"/>
    <property type="match status" value="1"/>
</dbReference>
<dbReference type="EMBL" id="CH933806">
    <property type="protein sequence ID" value="EDW14869.2"/>
    <property type="molecule type" value="Genomic_DNA"/>
</dbReference>
<evidence type="ECO:0000256" key="9">
    <source>
        <dbReference type="ARBA" id="ARBA00023163"/>
    </source>
</evidence>
<keyword evidence="6" id="KW-0805">Transcription regulation</keyword>
<dbReference type="HOGENOM" id="CLU_1715165_0_0_1"/>
<reference evidence="15 16" key="1">
    <citation type="journal article" date="2007" name="Nature">
        <title>Evolution of genes and genomes on the Drosophila phylogeny.</title>
        <authorList>
            <consortium name="Drosophila 12 Genomes Consortium"/>
            <person name="Clark A.G."/>
            <person name="Eisen M.B."/>
            <person name="Smith D.R."/>
            <person name="Bergman C.M."/>
            <person name="Oliver B."/>
            <person name="Markow T.A."/>
            <person name="Kaufman T.C."/>
            <person name="Kellis M."/>
            <person name="Gelbart W."/>
            <person name="Iyer V.N."/>
            <person name="Pollard D.A."/>
            <person name="Sackton T.B."/>
            <person name="Larracuente A.M."/>
            <person name="Singh N.D."/>
            <person name="Abad J.P."/>
            <person name="Abt D.N."/>
            <person name="Adryan B."/>
            <person name="Aguade M."/>
            <person name="Akashi H."/>
            <person name="Anderson W.W."/>
            <person name="Aquadro C.F."/>
            <person name="Ardell D.H."/>
            <person name="Arguello R."/>
            <person name="Artieri C.G."/>
            <person name="Barbash D.A."/>
            <person name="Barker D."/>
            <person name="Barsanti P."/>
            <person name="Batterham P."/>
            <person name="Batzoglou S."/>
            <person name="Begun D."/>
            <person name="Bhutkar A."/>
            <person name="Blanco E."/>
            <person name="Bosak S.A."/>
            <person name="Bradley R.K."/>
            <person name="Brand A.D."/>
            <person name="Brent M.R."/>
            <person name="Brooks A.N."/>
            <person name="Brown R.H."/>
            <person name="Butlin R.K."/>
            <person name="Caggese C."/>
            <person name="Calvi B.R."/>
            <person name="Bernardo de Carvalho A."/>
            <person name="Caspi A."/>
            <person name="Castrezana S."/>
            <person name="Celniker S.E."/>
            <person name="Chang J.L."/>
            <person name="Chapple C."/>
            <person name="Chatterji S."/>
            <person name="Chinwalla A."/>
            <person name="Civetta A."/>
            <person name="Clifton S.W."/>
            <person name="Comeron J.M."/>
            <person name="Costello J.C."/>
            <person name="Coyne J.A."/>
            <person name="Daub J."/>
            <person name="David R.G."/>
            <person name="Delcher A.L."/>
            <person name="Delehaunty K."/>
            <person name="Do C.B."/>
            <person name="Ebling H."/>
            <person name="Edwards K."/>
            <person name="Eickbush T."/>
            <person name="Evans J.D."/>
            <person name="Filipski A."/>
            <person name="Findeiss S."/>
            <person name="Freyhult E."/>
            <person name="Fulton L."/>
            <person name="Fulton R."/>
            <person name="Garcia A.C."/>
            <person name="Gardiner A."/>
            <person name="Garfield D.A."/>
            <person name="Garvin B.E."/>
            <person name="Gibson G."/>
            <person name="Gilbert D."/>
            <person name="Gnerre S."/>
            <person name="Godfrey J."/>
            <person name="Good R."/>
            <person name="Gotea V."/>
            <person name="Gravely B."/>
            <person name="Greenberg A.J."/>
            <person name="Griffiths-Jones S."/>
            <person name="Gross S."/>
            <person name="Guigo R."/>
            <person name="Gustafson E.A."/>
            <person name="Haerty W."/>
            <person name="Hahn M.W."/>
            <person name="Halligan D.L."/>
            <person name="Halpern A.L."/>
            <person name="Halter G.M."/>
            <person name="Han M.V."/>
            <person name="Heger A."/>
            <person name="Hillier L."/>
            <person name="Hinrichs A.S."/>
            <person name="Holmes I."/>
            <person name="Hoskins R.A."/>
            <person name="Hubisz M.J."/>
            <person name="Hultmark D."/>
            <person name="Huntley M.A."/>
            <person name="Jaffe D.B."/>
            <person name="Jagadeeshan S."/>
            <person name="Jeck W.R."/>
            <person name="Johnson J."/>
            <person name="Jones C.D."/>
            <person name="Jordan W.C."/>
            <person name="Karpen G.H."/>
            <person name="Kataoka E."/>
            <person name="Keightley P.D."/>
            <person name="Kheradpour P."/>
            <person name="Kirkness E.F."/>
            <person name="Koerich L.B."/>
            <person name="Kristiansen K."/>
            <person name="Kudrna D."/>
            <person name="Kulathinal R.J."/>
            <person name="Kumar S."/>
            <person name="Kwok R."/>
            <person name="Lander E."/>
            <person name="Langley C.H."/>
            <person name="Lapoint R."/>
            <person name="Lazzaro B.P."/>
            <person name="Lee S.J."/>
            <person name="Levesque L."/>
            <person name="Li R."/>
            <person name="Lin C.F."/>
            <person name="Lin M.F."/>
            <person name="Lindblad-Toh K."/>
            <person name="Llopart A."/>
            <person name="Long M."/>
            <person name="Low L."/>
            <person name="Lozovsky E."/>
            <person name="Lu J."/>
            <person name="Luo M."/>
            <person name="Machado C.A."/>
            <person name="Makalowski W."/>
            <person name="Marzo M."/>
            <person name="Matsuda M."/>
            <person name="Matzkin L."/>
            <person name="McAllister B."/>
            <person name="McBride C.S."/>
            <person name="McKernan B."/>
            <person name="McKernan K."/>
            <person name="Mendez-Lago M."/>
            <person name="Minx P."/>
            <person name="Mollenhauer M.U."/>
            <person name="Montooth K."/>
            <person name="Mount S.M."/>
            <person name="Mu X."/>
            <person name="Myers E."/>
            <person name="Negre B."/>
            <person name="Newfeld S."/>
            <person name="Nielsen R."/>
            <person name="Noor M.A."/>
            <person name="O'Grady P."/>
            <person name="Pachter L."/>
            <person name="Papaceit M."/>
            <person name="Parisi M.J."/>
            <person name="Parisi M."/>
            <person name="Parts L."/>
            <person name="Pedersen J.S."/>
            <person name="Pesole G."/>
            <person name="Phillippy A.M."/>
            <person name="Ponting C.P."/>
            <person name="Pop M."/>
            <person name="Porcelli D."/>
            <person name="Powell J.R."/>
            <person name="Prohaska S."/>
            <person name="Pruitt K."/>
            <person name="Puig M."/>
            <person name="Quesneville H."/>
            <person name="Ram K.R."/>
            <person name="Rand D."/>
            <person name="Rasmussen M.D."/>
            <person name="Reed L.K."/>
            <person name="Reenan R."/>
            <person name="Reily A."/>
            <person name="Remington K.A."/>
            <person name="Rieger T.T."/>
            <person name="Ritchie M.G."/>
            <person name="Robin C."/>
            <person name="Rogers Y.H."/>
            <person name="Rohde C."/>
            <person name="Rozas J."/>
            <person name="Rubenfield M.J."/>
            <person name="Ruiz A."/>
            <person name="Russo S."/>
            <person name="Salzberg S.L."/>
            <person name="Sanchez-Gracia A."/>
            <person name="Saranga D.J."/>
            <person name="Sato H."/>
            <person name="Schaeffer S.W."/>
            <person name="Schatz M.C."/>
            <person name="Schlenke T."/>
            <person name="Schwartz R."/>
            <person name="Segarra C."/>
            <person name="Singh R.S."/>
            <person name="Sirot L."/>
            <person name="Sirota M."/>
            <person name="Sisneros N.B."/>
            <person name="Smith C.D."/>
            <person name="Smith T.F."/>
            <person name="Spieth J."/>
            <person name="Stage D.E."/>
            <person name="Stark A."/>
            <person name="Stephan W."/>
            <person name="Strausberg R.L."/>
            <person name="Strempel S."/>
            <person name="Sturgill D."/>
            <person name="Sutton G."/>
            <person name="Sutton G.G."/>
            <person name="Tao W."/>
            <person name="Teichmann S."/>
            <person name="Tobari Y.N."/>
            <person name="Tomimura Y."/>
            <person name="Tsolas J.M."/>
            <person name="Valente V.L."/>
            <person name="Venter E."/>
            <person name="Venter J.C."/>
            <person name="Vicario S."/>
            <person name="Vieira F.G."/>
            <person name="Vilella A.J."/>
            <person name="Villasante A."/>
            <person name="Walenz B."/>
            <person name="Wang J."/>
            <person name="Wasserman M."/>
            <person name="Watts T."/>
            <person name="Wilson D."/>
            <person name="Wilson R.K."/>
            <person name="Wing R.A."/>
            <person name="Wolfner M.F."/>
            <person name="Wong A."/>
            <person name="Wong G.K."/>
            <person name="Wu C.I."/>
            <person name="Wu G."/>
            <person name="Yamamoto D."/>
            <person name="Yang H.P."/>
            <person name="Yang S.P."/>
            <person name="Yorke J.A."/>
            <person name="Yoshida K."/>
            <person name="Zdobnov E."/>
            <person name="Zhang P."/>
            <person name="Zhang Y."/>
            <person name="Zimin A.V."/>
            <person name="Baldwin J."/>
            <person name="Abdouelleil A."/>
            <person name="Abdulkadir J."/>
            <person name="Abebe A."/>
            <person name="Abera B."/>
            <person name="Abreu J."/>
            <person name="Acer S.C."/>
            <person name="Aftuck L."/>
            <person name="Alexander A."/>
            <person name="An P."/>
            <person name="Anderson E."/>
            <person name="Anderson S."/>
            <person name="Arachi H."/>
            <person name="Azer M."/>
            <person name="Bachantsang P."/>
            <person name="Barry A."/>
            <person name="Bayul T."/>
            <person name="Berlin A."/>
            <person name="Bessette D."/>
            <person name="Bloom T."/>
            <person name="Blye J."/>
            <person name="Boguslavskiy L."/>
            <person name="Bonnet C."/>
            <person name="Boukhgalter B."/>
            <person name="Bourzgui I."/>
            <person name="Brown A."/>
            <person name="Cahill P."/>
            <person name="Channer S."/>
            <person name="Cheshatsang Y."/>
            <person name="Chuda L."/>
            <person name="Citroen M."/>
            <person name="Collymore A."/>
            <person name="Cooke P."/>
            <person name="Costello M."/>
            <person name="D'Aco K."/>
            <person name="Daza R."/>
            <person name="De Haan G."/>
            <person name="DeGray S."/>
            <person name="DeMaso C."/>
            <person name="Dhargay N."/>
            <person name="Dooley K."/>
            <person name="Dooley E."/>
            <person name="Doricent M."/>
            <person name="Dorje P."/>
            <person name="Dorjee K."/>
            <person name="Dupes A."/>
            <person name="Elong R."/>
            <person name="Falk J."/>
            <person name="Farina A."/>
            <person name="Faro S."/>
            <person name="Ferguson D."/>
            <person name="Fisher S."/>
            <person name="Foley C.D."/>
            <person name="Franke A."/>
            <person name="Friedrich D."/>
            <person name="Gadbois L."/>
            <person name="Gearin G."/>
            <person name="Gearin C.R."/>
            <person name="Giannoukos G."/>
            <person name="Goode T."/>
            <person name="Graham J."/>
            <person name="Grandbois E."/>
            <person name="Grewal S."/>
            <person name="Gyaltsen K."/>
            <person name="Hafez N."/>
            <person name="Hagos B."/>
            <person name="Hall J."/>
            <person name="Henson C."/>
            <person name="Hollinger A."/>
            <person name="Honan T."/>
            <person name="Huard M.D."/>
            <person name="Hughes L."/>
            <person name="Hurhula B."/>
            <person name="Husby M.E."/>
            <person name="Kamat A."/>
            <person name="Kanga B."/>
            <person name="Kashin S."/>
            <person name="Khazanovich D."/>
            <person name="Kisner P."/>
            <person name="Lance K."/>
            <person name="Lara M."/>
            <person name="Lee W."/>
            <person name="Lennon N."/>
            <person name="Letendre F."/>
            <person name="LeVine R."/>
            <person name="Lipovsky A."/>
            <person name="Liu X."/>
            <person name="Liu J."/>
            <person name="Liu S."/>
            <person name="Lokyitsang T."/>
            <person name="Lokyitsang Y."/>
            <person name="Lubonja R."/>
            <person name="Lui A."/>
            <person name="MacDonald P."/>
            <person name="Magnisalis V."/>
            <person name="Maru K."/>
            <person name="Matthews C."/>
            <person name="McCusker W."/>
            <person name="McDonough S."/>
            <person name="Mehta T."/>
            <person name="Meldrim J."/>
            <person name="Meneus L."/>
            <person name="Mihai O."/>
            <person name="Mihalev A."/>
            <person name="Mihova T."/>
            <person name="Mittelman R."/>
            <person name="Mlenga V."/>
            <person name="Montmayeur A."/>
            <person name="Mulrain L."/>
            <person name="Navidi A."/>
            <person name="Naylor J."/>
            <person name="Negash T."/>
            <person name="Nguyen T."/>
            <person name="Nguyen N."/>
            <person name="Nicol R."/>
            <person name="Norbu C."/>
            <person name="Norbu N."/>
            <person name="Novod N."/>
            <person name="O'Neill B."/>
            <person name="Osman S."/>
            <person name="Markiewicz E."/>
            <person name="Oyono O.L."/>
            <person name="Patti C."/>
            <person name="Phunkhang P."/>
            <person name="Pierre F."/>
            <person name="Priest M."/>
            <person name="Raghuraman S."/>
            <person name="Rege F."/>
            <person name="Reyes R."/>
            <person name="Rise C."/>
            <person name="Rogov P."/>
            <person name="Ross K."/>
            <person name="Ryan E."/>
            <person name="Settipalli S."/>
            <person name="Shea T."/>
            <person name="Sherpa N."/>
            <person name="Shi L."/>
            <person name="Shih D."/>
            <person name="Sparrow T."/>
            <person name="Spaulding J."/>
            <person name="Stalker J."/>
            <person name="Stange-Thomann N."/>
            <person name="Stavropoulos S."/>
            <person name="Stone C."/>
            <person name="Strader C."/>
            <person name="Tesfaye S."/>
            <person name="Thomson T."/>
            <person name="Thoulutsang Y."/>
            <person name="Thoulutsang D."/>
            <person name="Topham K."/>
            <person name="Topping I."/>
            <person name="Tsamla T."/>
            <person name="Vassiliev H."/>
            <person name="Vo A."/>
            <person name="Wangchuk T."/>
            <person name="Wangdi T."/>
            <person name="Weiand M."/>
            <person name="Wilkinson J."/>
            <person name="Wilson A."/>
            <person name="Yadav S."/>
            <person name="Young G."/>
            <person name="Yu Q."/>
            <person name="Zembek L."/>
            <person name="Zhong D."/>
            <person name="Zimmer A."/>
            <person name="Zwirko Z."/>
            <person name="Jaffe D.B."/>
            <person name="Alvarez P."/>
            <person name="Brockman W."/>
            <person name="Butler J."/>
            <person name="Chin C."/>
            <person name="Gnerre S."/>
            <person name="Grabherr M."/>
            <person name="Kleber M."/>
            <person name="Mauceli E."/>
            <person name="MacCallum I."/>
        </authorList>
    </citation>
    <scope>NUCLEOTIDE SEQUENCE [LARGE SCALE GENOMIC DNA]</scope>
    <source>
        <strain evidence="16">Tucson 15081-1352.22</strain>
    </source>
</reference>
<evidence type="ECO:0000256" key="6">
    <source>
        <dbReference type="ARBA" id="ARBA00023015"/>
    </source>
</evidence>
<feature type="domain" description="THAP-type" evidence="14">
    <location>
        <begin position="100"/>
        <end position="169"/>
    </location>
</feature>
<proteinExistence type="inferred from homology"/>
<evidence type="ECO:0000313" key="15">
    <source>
        <dbReference type="EMBL" id="EDW14869.2"/>
    </source>
</evidence>
<dbReference type="AlphaFoldDB" id="B4KD87"/>
<evidence type="ECO:0000256" key="11">
    <source>
        <dbReference type="ARBA" id="ARBA00023306"/>
    </source>
</evidence>
<evidence type="ECO:0000259" key="14">
    <source>
        <dbReference type="PROSITE" id="PS50950"/>
    </source>
</evidence>
<evidence type="ECO:0000256" key="10">
    <source>
        <dbReference type="ARBA" id="ARBA00023242"/>
    </source>
</evidence>
<dbReference type="Gene3D" id="6.20.210.20">
    <property type="entry name" value="THAP domain"/>
    <property type="match status" value="1"/>
</dbReference>
<dbReference type="PANTHER" id="PTHR46600">
    <property type="entry name" value="THAP DOMAIN-CONTAINING"/>
    <property type="match status" value="1"/>
</dbReference>
<keyword evidence="7 13" id="KW-0175">Coiled coil</keyword>
<dbReference type="GO" id="GO:0043565">
    <property type="term" value="F:sequence-specific DNA binding"/>
    <property type="evidence" value="ECO:0007669"/>
    <property type="project" value="InterPro"/>
</dbReference>
<keyword evidence="10" id="KW-0539">Nucleus</keyword>
<dbReference type="SUPFAM" id="SSF57716">
    <property type="entry name" value="Glucocorticoid receptor-like (DNA-binding domain)"/>
    <property type="match status" value="2"/>
</dbReference>
<evidence type="ECO:0000256" key="8">
    <source>
        <dbReference type="ARBA" id="ARBA00023125"/>
    </source>
</evidence>
<comment type="similarity">
    <text evidence="2">Belongs to the THAP1 family.</text>
</comment>
<evidence type="ECO:0000256" key="12">
    <source>
        <dbReference type="PROSITE-ProRule" id="PRU00309"/>
    </source>
</evidence>
<dbReference type="InterPro" id="IPR038441">
    <property type="entry name" value="THAP_Znf_sf"/>
</dbReference>
<dbReference type="FunCoup" id="B4KD87">
    <property type="interactions" value="16"/>
</dbReference>
<dbReference type="SMART" id="SM00980">
    <property type="entry name" value="THAP"/>
    <property type="match status" value="2"/>
</dbReference>
<dbReference type="OrthoDB" id="5982876at2759"/>
<keyword evidence="3" id="KW-0479">Metal-binding</keyword>
<dbReference type="PROSITE" id="PS50950">
    <property type="entry name" value="ZF_THAP"/>
    <property type="match status" value="2"/>
</dbReference>
<dbReference type="eggNOG" id="ENOG502TBS9">
    <property type="taxonomic scope" value="Eukaryota"/>
</dbReference>
<dbReference type="KEGG" id="dmo:Dmoj_GI23083"/>
<comment type="subcellular location">
    <subcellularLocation>
        <location evidence="1">Nucleus</location>
        <location evidence="1">Nucleoplasm</location>
    </subcellularLocation>
</comment>
<organism evidence="15 16">
    <name type="scientific">Drosophila mojavensis</name>
    <name type="common">Fruit fly</name>
    <dbReference type="NCBI Taxonomy" id="7230"/>
    <lineage>
        <taxon>Eukaryota</taxon>
        <taxon>Metazoa</taxon>
        <taxon>Ecdysozoa</taxon>
        <taxon>Arthropoda</taxon>
        <taxon>Hexapoda</taxon>
        <taxon>Insecta</taxon>
        <taxon>Pterygota</taxon>
        <taxon>Neoptera</taxon>
        <taxon>Endopterygota</taxon>
        <taxon>Diptera</taxon>
        <taxon>Brachycera</taxon>
        <taxon>Muscomorpha</taxon>
        <taxon>Ephydroidea</taxon>
        <taxon>Drosophilidae</taxon>
        <taxon>Drosophila</taxon>
    </lineage>
</organism>
<dbReference type="GO" id="GO:0008270">
    <property type="term" value="F:zinc ion binding"/>
    <property type="evidence" value="ECO:0007669"/>
    <property type="project" value="UniProtKB-KW"/>
</dbReference>
<name>B4KD87_DROMO</name>
<dbReference type="Proteomes" id="UP000009192">
    <property type="component" value="Unassembled WGS sequence"/>
</dbReference>
<dbReference type="InParanoid" id="B4KD87"/>
<feature type="coiled-coil region" evidence="13">
    <location>
        <begin position="230"/>
        <end position="260"/>
    </location>
</feature>
<keyword evidence="9" id="KW-0804">Transcription</keyword>
<evidence type="ECO:0000256" key="3">
    <source>
        <dbReference type="ARBA" id="ARBA00022723"/>
    </source>
</evidence>
<dbReference type="Pfam" id="PF05485">
    <property type="entry name" value="THAP"/>
    <property type="match status" value="2"/>
</dbReference>
<keyword evidence="8 12" id="KW-0238">DNA-binding</keyword>
<evidence type="ECO:0000256" key="2">
    <source>
        <dbReference type="ARBA" id="ARBA00006177"/>
    </source>
</evidence>
<keyword evidence="11" id="KW-0131">Cell cycle</keyword>
<sequence>MEGNKVKRLCMAINCHASGLQDFDNLYRFPKNAELKQKWLENLGLTSDRMLPSSRSLICQRHFTAACRGKKRIFSWAVPTLNLGTDSTKKLHQPIKPRELMRKCCASNCNSKPPEMLHAFPMKTDKRRFWLKLCGLNDMRKKYYICQKHFSARFLHGDKLLSDSYPDSNLEGTDQQALNVETIDIEEHKYEDDADDSPDMYTKFSVADKDSVDQPCERSCLNCVNNRNRSVEMQNEMDAMRKKIKLLEKLLDQKNDSEEEEYIWMLLK</sequence>
<feature type="domain" description="THAP-type" evidence="14">
    <location>
        <begin position="6"/>
        <end position="82"/>
    </location>
</feature>
<keyword evidence="4 12" id="KW-0863">Zinc-finger</keyword>
<evidence type="ECO:0000256" key="13">
    <source>
        <dbReference type="SAM" id="Coils"/>
    </source>
</evidence>
<protein>
    <recommendedName>
        <fullName evidence="14">THAP-type domain-containing protein</fullName>
    </recommendedName>
</protein>
<dbReference type="InterPro" id="IPR006612">
    <property type="entry name" value="THAP_Znf"/>
</dbReference>
<evidence type="ECO:0000256" key="1">
    <source>
        <dbReference type="ARBA" id="ARBA00004642"/>
    </source>
</evidence>